<reference evidence="1" key="1">
    <citation type="submission" date="2021-02" db="EMBL/GenBank/DDBJ databases">
        <authorList>
            <person name="Nowell W R."/>
        </authorList>
    </citation>
    <scope>NUCLEOTIDE SEQUENCE</scope>
</reference>
<name>A0A816H3P9_ADIRI</name>
<sequence>MAKDESTAADKWNEQTLDSLMAILQADLPRRRDVCICDEVLFHINKRLPLLLSSSNSVDADPSKIQAVKHLTESYIVLSELREKSLENVNNIRHLSLLYPGYFELAGFNQTNLTVEMERDVAIIRVADQEQYPIGSFELLVSVKDDIDGNQADFQCVDGFLSIKCPIRKYVKKRFGGPAKADN</sequence>
<evidence type="ECO:0000313" key="2">
    <source>
        <dbReference type="Proteomes" id="UP000663828"/>
    </source>
</evidence>
<dbReference type="Proteomes" id="UP000663828">
    <property type="component" value="Unassembled WGS sequence"/>
</dbReference>
<keyword evidence="2" id="KW-1185">Reference proteome</keyword>
<accession>A0A816H3P9</accession>
<dbReference type="AlphaFoldDB" id="A0A816H3P9"/>
<proteinExistence type="predicted"/>
<comment type="caution">
    <text evidence="1">The sequence shown here is derived from an EMBL/GenBank/DDBJ whole genome shotgun (WGS) entry which is preliminary data.</text>
</comment>
<dbReference type="EMBL" id="CAJNOR010015622">
    <property type="protein sequence ID" value="CAF1682767.1"/>
    <property type="molecule type" value="Genomic_DNA"/>
</dbReference>
<evidence type="ECO:0000313" key="1">
    <source>
        <dbReference type="EMBL" id="CAF1682767.1"/>
    </source>
</evidence>
<dbReference type="SUPFAM" id="SSF49764">
    <property type="entry name" value="HSP20-like chaperones"/>
    <property type="match status" value="1"/>
</dbReference>
<gene>
    <name evidence="1" type="ORF">XAT740_LOCUS61009</name>
</gene>
<dbReference type="InterPro" id="IPR008978">
    <property type="entry name" value="HSP20-like_chaperone"/>
</dbReference>
<organism evidence="1 2">
    <name type="scientific">Adineta ricciae</name>
    <name type="common">Rotifer</name>
    <dbReference type="NCBI Taxonomy" id="249248"/>
    <lineage>
        <taxon>Eukaryota</taxon>
        <taxon>Metazoa</taxon>
        <taxon>Spiralia</taxon>
        <taxon>Gnathifera</taxon>
        <taxon>Rotifera</taxon>
        <taxon>Eurotatoria</taxon>
        <taxon>Bdelloidea</taxon>
        <taxon>Adinetida</taxon>
        <taxon>Adinetidae</taxon>
        <taxon>Adineta</taxon>
    </lineage>
</organism>
<protein>
    <submittedName>
        <fullName evidence="1">Uncharacterized protein</fullName>
    </submittedName>
</protein>